<reference evidence="1 2" key="1">
    <citation type="submission" date="2021-04" db="EMBL/GenBank/DDBJ databases">
        <title>The genome sequence of type strain Ideonella paludis KCTC 32238.</title>
        <authorList>
            <person name="Liu Y."/>
        </authorList>
    </citation>
    <scope>NUCLEOTIDE SEQUENCE [LARGE SCALE GENOMIC DNA]</scope>
    <source>
        <strain evidence="1 2">KCTC 32238</strain>
    </source>
</reference>
<dbReference type="PANTHER" id="PTHR43235">
    <property type="entry name" value="GLUTAMINE AMIDOTRANSFERASE PB2B2.05-RELATED"/>
    <property type="match status" value="1"/>
</dbReference>
<dbReference type="PANTHER" id="PTHR43235:SF1">
    <property type="entry name" value="GLUTAMINE AMIDOTRANSFERASE PB2B2.05-RELATED"/>
    <property type="match status" value="1"/>
</dbReference>
<dbReference type="PROSITE" id="PS51273">
    <property type="entry name" value="GATASE_TYPE_1"/>
    <property type="match status" value="1"/>
</dbReference>
<dbReference type="InterPro" id="IPR044668">
    <property type="entry name" value="PuuD-like"/>
</dbReference>
<proteinExistence type="predicted"/>
<dbReference type="EMBL" id="JAGQDG010000002">
    <property type="protein sequence ID" value="MBQ0934706.1"/>
    <property type="molecule type" value="Genomic_DNA"/>
</dbReference>
<comment type="caution">
    <text evidence="1">The sequence shown here is derived from an EMBL/GenBank/DDBJ whole genome shotgun (WGS) entry which is preliminary data.</text>
</comment>
<evidence type="ECO:0000313" key="2">
    <source>
        <dbReference type="Proteomes" id="UP000672097"/>
    </source>
</evidence>
<keyword evidence="2" id="KW-1185">Reference proteome</keyword>
<dbReference type="InterPro" id="IPR029062">
    <property type="entry name" value="Class_I_gatase-like"/>
</dbReference>
<dbReference type="Gene3D" id="3.40.50.880">
    <property type="match status" value="1"/>
</dbReference>
<dbReference type="SUPFAM" id="SSF52317">
    <property type="entry name" value="Class I glutamine amidotransferase-like"/>
    <property type="match status" value="1"/>
</dbReference>
<evidence type="ECO:0000313" key="1">
    <source>
        <dbReference type="EMBL" id="MBQ0934706.1"/>
    </source>
</evidence>
<gene>
    <name evidence="1" type="ORF">KAK11_05125</name>
</gene>
<keyword evidence="1" id="KW-0378">Hydrolase</keyword>
<dbReference type="RefSeq" id="WP_210806933.1">
    <property type="nucleotide sequence ID" value="NZ_JAGQDG010000002.1"/>
</dbReference>
<dbReference type="Pfam" id="PF07722">
    <property type="entry name" value="Peptidase_C26"/>
    <property type="match status" value="1"/>
</dbReference>
<dbReference type="GO" id="GO:0016787">
    <property type="term" value="F:hydrolase activity"/>
    <property type="evidence" value="ECO:0007669"/>
    <property type="project" value="UniProtKB-KW"/>
</dbReference>
<organism evidence="1 2">
    <name type="scientific">Ideonella paludis</name>
    <dbReference type="NCBI Taxonomy" id="1233411"/>
    <lineage>
        <taxon>Bacteria</taxon>
        <taxon>Pseudomonadati</taxon>
        <taxon>Pseudomonadota</taxon>
        <taxon>Betaproteobacteria</taxon>
        <taxon>Burkholderiales</taxon>
        <taxon>Sphaerotilaceae</taxon>
        <taxon>Ideonella</taxon>
    </lineage>
</organism>
<sequence length="255" mass="27345">MSTPSKPLVLVPACSRQLGEHPFQIVGKKYLDAVRLAGALPVVVPWAEADELEQWLQMADGVFLTGSPSNVHPSHFGEEVHDTSLPLDPQRDAWTLPLIREAVARGLPLLTICRGTQETNVALGGSLYQAVHEHEGHADHRAPDGAPAAVQYGPSHSVSVEPGGVLADIVGESPFTVNSVHGQAVKTLAPGLRVEARAPDGVIEAFSVEGSAGFTLCLQWHPEWQAAQNPQSMAMLTAFGQACRRWREGHRGAYP</sequence>
<dbReference type="CDD" id="cd01745">
    <property type="entry name" value="GATase1_2"/>
    <property type="match status" value="1"/>
</dbReference>
<dbReference type="InterPro" id="IPR011697">
    <property type="entry name" value="Peptidase_C26"/>
</dbReference>
<name>A0ABS5DU87_9BURK</name>
<protein>
    <submittedName>
        <fullName evidence="1">Gamma-glutamyl-gamma-aminobutyrate hydrolase family protein</fullName>
    </submittedName>
</protein>
<accession>A0ABS5DU87</accession>
<dbReference type="Proteomes" id="UP000672097">
    <property type="component" value="Unassembled WGS sequence"/>
</dbReference>